<dbReference type="InterPro" id="IPR003974">
    <property type="entry name" value="K_chnl_volt-dep_Kv3"/>
</dbReference>
<keyword evidence="6" id="KW-0851">Voltage-gated channel</keyword>
<keyword evidence="4 13" id="KW-0812">Transmembrane</keyword>
<gene>
    <name evidence="16" type="primary">Shawl</name>
</gene>
<name>A0ABM4G9K5_DROKI</name>
<reference evidence="16" key="2">
    <citation type="submission" date="2025-08" db="UniProtKB">
        <authorList>
            <consortium name="RefSeq"/>
        </authorList>
    </citation>
    <scope>IDENTIFICATION</scope>
    <source>
        <strain evidence="16">14028-0561.14</strain>
        <tissue evidence="16">Whole fly</tissue>
    </source>
</reference>
<dbReference type="InterPro" id="IPR003131">
    <property type="entry name" value="T1-type_BTB"/>
</dbReference>
<dbReference type="PRINTS" id="PR01498">
    <property type="entry name" value="SHAWCHANNEL"/>
</dbReference>
<dbReference type="Pfam" id="PF00520">
    <property type="entry name" value="Ion_trans"/>
    <property type="match status" value="1"/>
</dbReference>
<evidence type="ECO:0000313" key="16">
    <source>
        <dbReference type="RefSeq" id="XP_070139393.1"/>
    </source>
</evidence>
<feature type="region of interest" description="Disordered" evidence="12">
    <location>
        <begin position="506"/>
        <end position="553"/>
    </location>
</feature>
<evidence type="ECO:0000256" key="9">
    <source>
        <dbReference type="ARBA" id="ARBA00023065"/>
    </source>
</evidence>
<dbReference type="InterPro" id="IPR011333">
    <property type="entry name" value="SKP1/BTB/POZ_sf"/>
</dbReference>
<organism evidence="15 16">
    <name type="scientific">Drosophila kikkawai</name>
    <name type="common">Fruit fly</name>
    <dbReference type="NCBI Taxonomy" id="30033"/>
    <lineage>
        <taxon>Eukaryota</taxon>
        <taxon>Metazoa</taxon>
        <taxon>Ecdysozoa</taxon>
        <taxon>Arthropoda</taxon>
        <taxon>Hexapoda</taxon>
        <taxon>Insecta</taxon>
        <taxon>Pterygota</taxon>
        <taxon>Neoptera</taxon>
        <taxon>Endopterygota</taxon>
        <taxon>Diptera</taxon>
        <taxon>Brachycera</taxon>
        <taxon>Muscomorpha</taxon>
        <taxon>Ephydroidea</taxon>
        <taxon>Drosophilidae</taxon>
        <taxon>Drosophila</taxon>
        <taxon>Sophophora</taxon>
    </lineage>
</organism>
<feature type="region of interest" description="Disordered" evidence="12">
    <location>
        <begin position="207"/>
        <end position="228"/>
    </location>
</feature>
<keyword evidence="2" id="KW-0813">Transport</keyword>
<evidence type="ECO:0000256" key="4">
    <source>
        <dbReference type="ARBA" id="ARBA00022692"/>
    </source>
</evidence>
<evidence type="ECO:0000259" key="14">
    <source>
        <dbReference type="SMART" id="SM00225"/>
    </source>
</evidence>
<feature type="transmembrane region" description="Helical" evidence="13">
    <location>
        <begin position="469"/>
        <end position="490"/>
    </location>
</feature>
<evidence type="ECO:0000256" key="7">
    <source>
        <dbReference type="ARBA" id="ARBA00022958"/>
    </source>
</evidence>
<evidence type="ECO:0000256" key="13">
    <source>
        <dbReference type="SAM" id="Phobius"/>
    </source>
</evidence>
<comment type="subcellular location">
    <subcellularLocation>
        <location evidence="1">Membrane</location>
        <topology evidence="1">Multi-pass membrane protein</topology>
    </subcellularLocation>
</comment>
<evidence type="ECO:0000256" key="8">
    <source>
        <dbReference type="ARBA" id="ARBA00022989"/>
    </source>
</evidence>
<sequence>MDGENRIILNVGGIRYETYKATLKKIPATRLSRLTEALANYDPVLNEYFFDRHPGVFTQILNYYRTGKLHYPTDVCGPLFEEELEFWGLDSNQVEPCCWSTYSIHRDTQNTLAILDKLDIENEKPTEEEIARLFGFEEAMSNGELNCWQRLKPKIWAMFDEPSSSTGAKIVAGMSVFFIFVSVISFCLKTHPGFRVDLPITSNGTYGAEAGAPPHGHDPMSEPPAQTHQYHQHQHSITPPSGSIGPTFRVTNYTSYSSTNFTPPGQTTPIATIKGGQRQRLRRNLIEGNGSSLIGGRRHGWNETYGQPHEAFFYVELVCNVWFFIEVIIRLIVSPNLWQFIKSPVNIIDFTATLSFYTDVMQRMGEYTGLLEAFSIVRIMRLFKLTRHSPGLRILIHTFKASAKELTLLVFFLVLGIVFFASLAYYAEKLQDNPDNQFKSIPLGLWWAIVTMTTVGYGDVAPKTYPGMFVGALCALAGVLTIALPVPVIVSNFSMFYSHTQARSKLPKKRRRVLPVEQPRRKREPTAPHRGRANAFKQTPPTGPGLVAGGGNPAGAAGAGGGGGGGGGGHAMGHLAAGAPMFKDAFGGAKIGTANVNGVNVIGLHHPARTTTTMTTTTLLPDPDPDPDPTPLSTMTYQVPMPVLQPPPTVHSHGHAHAHAHSHGGHGNAHGLGPAASSLTGSAASAAVVATATAAAPAAGPAFISSDYLSVPAVQSLQPRAATTGHDFMLPLQPKLLERKDQHPLQLTAHNLATDTHQMMYPPQAPPHKAQVLNVPPTLSMTHSQMPPGMASMGQRTPNLSFRASHAGQSAQVATIQQPIPHAHACHAATNCNIKISVAPEELRGPKVTLVDDLSDEVSPSSTEDCGDCCLVEDSDTYDGGPTNNGLPGGQENGTDSGLLDAEEDEDGEGSCVGGDSGDSLGGIYIGPRH</sequence>
<evidence type="ECO:0000256" key="10">
    <source>
        <dbReference type="ARBA" id="ARBA00023136"/>
    </source>
</evidence>
<dbReference type="InterPro" id="IPR028325">
    <property type="entry name" value="VG_K_chnl"/>
</dbReference>
<evidence type="ECO:0000256" key="1">
    <source>
        <dbReference type="ARBA" id="ARBA00004141"/>
    </source>
</evidence>
<evidence type="ECO:0000256" key="11">
    <source>
        <dbReference type="ARBA" id="ARBA00023303"/>
    </source>
</evidence>
<dbReference type="Gene3D" id="1.20.120.350">
    <property type="entry name" value="Voltage-gated potassium channels. Chain C"/>
    <property type="match status" value="1"/>
</dbReference>
<keyword evidence="15" id="KW-1185">Reference proteome</keyword>
<evidence type="ECO:0000256" key="2">
    <source>
        <dbReference type="ARBA" id="ARBA00022448"/>
    </source>
</evidence>
<dbReference type="RefSeq" id="XP_070139393.1">
    <property type="nucleotide sequence ID" value="XM_070283292.1"/>
</dbReference>
<dbReference type="PANTHER" id="PTHR11537">
    <property type="entry name" value="VOLTAGE-GATED POTASSIUM CHANNEL"/>
    <property type="match status" value="1"/>
</dbReference>
<dbReference type="Gene3D" id="3.30.710.10">
    <property type="entry name" value="Potassium Channel Kv1.1, Chain A"/>
    <property type="match status" value="1"/>
</dbReference>
<keyword evidence="3" id="KW-0633">Potassium transport</keyword>
<dbReference type="SUPFAM" id="SSF54695">
    <property type="entry name" value="POZ domain"/>
    <property type="match status" value="1"/>
</dbReference>
<keyword evidence="9" id="KW-0406">Ion transport</keyword>
<dbReference type="Gene3D" id="1.10.287.70">
    <property type="match status" value="1"/>
</dbReference>
<evidence type="ECO:0000256" key="6">
    <source>
        <dbReference type="ARBA" id="ARBA00022882"/>
    </source>
</evidence>
<dbReference type="InterPro" id="IPR005821">
    <property type="entry name" value="Ion_trans_dom"/>
</dbReference>
<feature type="transmembrane region" description="Helical" evidence="13">
    <location>
        <begin position="438"/>
        <end position="457"/>
    </location>
</feature>
<evidence type="ECO:0000256" key="12">
    <source>
        <dbReference type="SAM" id="MobiDB-lite"/>
    </source>
</evidence>
<dbReference type="InterPro" id="IPR003968">
    <property type="entry name" value="K_chnl_volt-dep_Kv"/>
</dbReference>
<feature type="transmembrane region" description="Helical" evidence="13">
    <location>
        <begin position="170"/>
        <end position="188"/>
    </location>
</feature>
<dbReference type="CDD" id="cd18416">
    <property type="entry name" value="BTB_Shaw-like"/>
    <property type="match status" value="1"/>
</dbReference>
<dbReference type="PANTHER" id="PTHR11537:SF278">
    <property type="entry name" value="SHAW-LIKE, ISOFORM C"/>
    <property type="match status" value="1"/>
</dbReference>
<protein>
    <submittedName>
        <fullName evidence="16">Potassium voltage-gated channel protein Shaw</fullName>
    </submittedName>
</protein>
<keyword evidence="8 13" id="KW-1133">Transmembrane helix</keyword>
<feature type="region of interest" description="Disordered" evidence="12">
    <location>
        <begin position="877"/>
        <end position="930"/>
    </location>
</feature>
<feature type="region of interest" description="Disordered" evidence="12">
    <location>
        <begin position="649"/>
        <end position="676"/>
    </location>
</feature>
<keyword evidence="11" id="KW-0407">Ion channel</keyword>
<feature type="transmembrane region" description="Helical" evidence="13">
    <location>
        <begin position="406"/>
        <end position="426"/>
    </location>
</feature>
<dbReference type="Proteomes" id="UP001652661">
    <property type="component" value="Chromosome 2L"/>
</dbReference>
<evidence type="ECO:0000313" key="15">
    <source>
        <dbReference type="Proteomes" id="UP001652661"/>
    </source>
</evidence>
<evidence type="ECO:0000256" key="3">
    <source>
        <dbReference type="ARBA" id="ARBA00022538"/>
    </source>
</evidence>
<dbReference type="InterPro" id="IPR000210">
    <property type="entry name" value="BTB/POZ_dom"/>
</dbReference>
<reference evidence="15" key="1">
    <citation type="submission" date="2025-05" db="UniProtKB">
        <authorList>
            <consortium name="RefSeq"/>
        </authorList>
    </citation>
    <scope>NUCLEOTIDE SEQUENCE [LARGE SCALE GENOMIC DNA]</scope>
    <source>
        <strain evidence="15">14028-0561.14</strain>
    </source>
</reference>
<keyword evidence="10 13" id="KW-0472">Membrane</keyword>
<dbReference type="InterPro" id="IPR027359">
    <property type="entry name" value="Volt_channel_dom_sf"/>
</dbReference>
<dbReference type="GeneID" id="108082222"/>
<dbReference type="SMART" id="SM00225">
    <property type="entry name" value="BTB"/>
    <property type="match status" value="1"/>
</dbReference>
<dbReference type="SUPFAM" id="SSF81324">
    <property type="entry name" value="Voltage-gated potassium channels"/>
    <property type="match status" value="1"/>
</dbReference>
<dbReference type="PRINTS" id="PR00169">
    <property type="entry name" value="KCHANNEL"/>
</dbReference>
<dbReference type="PRINTS" id="PR01491">
    <property type="entry name" value="KVCHANNEL"/>
</dbReference>
<dbReference type="Pfam" id="PF02214">
    <property type="entry name" value="BTB_2"/>
    <property type="match status" value="1"/>
</dbReference>
<keyword evidence="5" id="KW-0631">Potassium channel</keyword>
<accession>A0ABM4G9K5</accession>
<proteinExistence type="predicted"/>
<feature type="compositionally biased region" description="Gly residues" evidence="12">
    <location>
        <begin position="911"/>
        <end position="930"/>
    </location>
</feature>
<evidence type="ECO:0000256" key="5">
    <source>
        <dbReference type="ARBA" id="ARBA00022826"/>
    </source>
</evidence>
<feature type="compositionally biased region" description="Basic residues" evidence="12">
    <location>
        <begin position="652"/>
        <end position="664"/>
    </location>
</feature>
<keyword evidence="7" id="KW-0630">Potassium</keyword>
<feature type="domain" description="BTB" evidence="14">
    <location>
        <begin position="5"/>
        <end position="105"/>
    </location>
</feature>